<evidence type="ECO:0000259" key="10">
    <source>
        <dbReference type="PROSITE" id="PS50112"/>
    </source>
</evidence>
<dbReference type="SMART" id="SM00086">
    <property type="entry name" value="PAC"/>
    <property type="match status" value="3"/>
</dbReference>
<dbReference type="SMART" id="SM00091">
    <property type="entry name" value="PAS"/>
    <property type="match status" value="3"/>
</dbReference>
<feature type="domain" description="PAC" evidence="11">
    <location>
        <begin position="404"/>
        <end position="456"/>
    </location>
</feature>
<dbReference type="SMART" id="SM00388">
    <property type="entry name" value="HisKA"/>
    <property type="match status" value="1"/>
</dbReference>
<evidence type="ECO:0000256" key="7">
    <source>
        <dbReference type="SAM" id="Coils"/>
    </source>
</evidence>
<dbReference type="PRINTS" id="PR00344">
    <property type="entry name" value="BCTRLSENSOR"/>
</dbReference>
<dbReference type="Pfam" id="PF13426">
    <property type="entry name" value="PAS_9"/>
    <property type="match status" value="1"/>
</dbReference>
<dbReference type="Gene3D" id="1.10.287.130">
    <property type="match status" value="1"/>
</dbReference>
<dbReference type="InterPro" id="IPR004358">
    <property type="entry name" value="Sig_transdc_His_kin-like_C"/>
</dbReference>
<evidence type="ECO:0000259" key="9">
    <source>
        <dbReference type="PROSITE" id="PS50110"/>
    </source>
</evidence>
<dbReference type="InterPro" id="IPR000014">
    <property type="entry name" value="PAS"/>
</dbReference>
<dbReference type="InterPro" id="IPR001789">
    <property type="entry name" value="Sig_transdc_resp-reg_receiver"/>
</dbReference>
<dbReference type="PANTHER" id="PTHR43047">
    <property type="entry name" value="TWO-COMPONENT HISTIDINE PROTEIN KINASE"/>
    <property type="match status" value="1"/>
</dbReference>
<evidence type="ECO:0000256" key="5">
    <source>
        <dbReference type="ARBA" id="ARBA00022777"/>
    </source>
</evidence>
<dbReference type="SUPFAM" id="SSF52172">
    <property type="entry name" value="CheY-like"/>
    <property type="match status" value="1"/>
</dbReference>
<dbReference type="PROSITE" id="PS50110">
    <property type="entry name" value="RESPONSE_REGULATORY"/>
    <property type="match status" value="1"/>
</dbReference>
<dbReference type="PROSITE" id="PS50109">
    <property type="entry name" value="HIS_KIN"/>
    <property type="match status" value="1"/>
</dbReference>
<feature type="domain" description="PAC" evidence="11">
    <location>
        <begin position="270"/>
        <end position="322"/>
    </location>
</feature>
<dbReference type="InterPro" id="IPR036890">
    <property type="entry name" value="HATPase_C_sf"/>
</dbReference>
<dbReference type="Gene3D" id="3.30.565.10">
    <property type="entry name" value="Histidine kinase-like ATPase, C-terminal domain"/>
    <property type="match status" value="1"/>
</dbReference>
<dbReference type="CDD" id="cd16922">
    <property type="entry name" value="HATPase_EvgS-ArcB-TorS-like"/>
    <property type="match status" value="1"/>
</dbReference>
<gene>
    <name evidence="12" type="ORF">FHX59_005858</name>
</gene>
<dbReference type="Gene3D" id="2.10.70.100">
    <property type="match status" value="1"/>
</dbReference>
<dbReference type="SUPFAM" id="SSF55785">
    <property type="entry name" value="PYP-like sensor domain (PAS domain)"/>
    <property type="match status" value="3"/>
</dbReference>
<feature type="domain" description="Histidine kinase" evidence="8">
    <location>
        <begin position="601"/>
        <end position="818"/>
    </location>
</feature>
<dbReference type="Proteomes" id="UP000533533">
    <property type="component" value="Unassembled WGS sequence"/>
</dbReference>
<keyword evidence="7" id="KW-0175">Coiled coil</keyword>
<dbReference type="Pfam" id="PF02518">
    <property type="entry name" value="HATPase_c"/>
    <property type="match status" value="1"/>
</dbReference>
<dbReference type="SUPFAM" id="SSF55874">
    <property type="entry name" value="ATPase domain of HSP90 chaperone/DNA topoisomerase II/histidine kinase"/>
    <property type="match status" value="1"/>
</dbReference>
<evidence type="ECO:0000313" key="13">
    <source>
        <dbReference type="Proteomes" id="UP000533533"/>
    </source>
</evidence>
<keyword evidence="13" id="KW-1185">Reference proteome</keyword>
<keyword evidence="4" id="KW-0808">Transferase</keyword>
<evidence type="ECO:0000313" key="12">
    <source>
        <dbReference type="EMBL" id="MBB2931387.1"/>
    </source>
</evidence>
<dbReference type="InterPro" id="IPR011006">
    <property type="entry name" value="CheY-like_superfamily"/>
</dbReference>
<protein>
    <recommendedName>
        <fullName evidence="2">histidine kinase</fullName>
        <ecNumber evidence="2">2.7.13.3</ecNumber>
    </recommendedName>
</protein>
<dbReference type="EMBL" id="JACHVZ010000019">
    <property type="protein sequence ID" value="MBB2931387.1"/>
    <property type="molecule type" value="Genomic_DNA"/>
</dbReference>
<keyword evidence="3 6" id="KW-0597">Phosphoprotein</keyword>
<dbReference type="InterPro" id="IPR005467">
    <property type="entry name" value="His_kinase_dom"/>
</dbReference>
<dbReference type="InterPro" id="IPR003661">
    <property type="entry name" value="HisK_dim/P_dom"/>
</dbReference>
<proteinExistence type="predicted"/>
<dbReference type="CDD" id="cd00130">
    <property type="entry name" value="PAS"/>
    <property type="match status" value="3"/>
</dbReference>
<dbReference type="Pfam" id="PF08447">
    <property type="entry name" value="PAS_3"/>
    <property type="match status" value="1"/>
</dbReference>
<dbReference type="InterPro" id="IPR013767">
    <property type="entry name" value="PAS_fold"/>
</dbReference>
<dbReference type="Gene3D" id="3.40.50.2300">
    <property type="match status" value="1"/>
</dbReference>
<dbReference type="PROSITE" id="PS50112">
    <property type="entry name" value="PAS"/>
    <property type="match status" value="2"/>
</dbReference>
<dbReference type="SMART" id="SM00387">
    <property type="entry name" value="HATPase_c"/>
    <property type="match status" value="1"/>
</dbReference>
<dbReference type="InterPro" id="IPR000700">
    <property type="entry name" value="PAS-assoc_C"/>
</dbReference>
<dbReference type="NCBIfam" id="TIGR00229">
    <property type="entry name" value="sensory_box"/>
    <property type="match status" value="3"/>
</dbReference>
<dbReference type="Pfam" id="PF00989">
    <property type="entry name" value="PAS"/>
    <property type="match status" value="1"/>
</dbReference>
<keyword evidence="5" id="KW-0418">Kinase</keyword>
<dbReference type="InterPro" id="IPR035965">
    <property type="entry name" value="PAS-like_dom_sf"/>
</dbReference>
<name>A0ABR6FVE2_9BURK</name>
<organism evidence="12 13">
    <name type="scientific">Paraburkholderia silvatlantica</name>
    <dbReference type="NCBI Taxonomy" id="321895"/>
    <lineage>
        <taxon>Bacteria</taxon>
        <taxon>Pseudomonadati</taxon>
        <taxon>Pseudomonadota</taxon>
        <taxon>Betaproteobacteria</taxon>
        <taxon>Burkholderiales</taxon>
        <taxon>Burkholderiaceae</taxon>
        <taxon>Paraburkholderia</taxon>
    </lineage>
</organism>
<evidence type="ECO:0000256" key="1">
    <source>
        <dbReference type="ARBA" id="ARBA00000085"/>
    </source>
</evidence>
<feature type="domain" description="PAC" evidence="11">
    <location>
        <begin position="531"/>
        <end position="583"/>
    </location>
</feature>
<evidence type="ECO:0000256" key="4">
    <source>
        <dbReference type="ARBA" id="ARBA00022679"/>
    </source>
</evidence>
<sequence>MYPTTALDCRPIFPSRRQILSACNSFPTWPTSCMPRSDGTTARGRALSFTSHSKDSTGFIMASARILIVEDDRVVARDIAQQLVRCGHAIAGSVASGEEAIAVAAQAPLDLVLMDVRLEGDLDGIDTARRLREAHGLPVVFLTAYADEETVQRATVTEPFGYVLKPFEDQQLRTVVEMALYKHGAERRLRDSEHRYAVTLASIGDGVIATDCESRITLINPVAEALTGWSREEAAGRPLAEVLVLIDEDTNVPLGDMGTAVLGRQAPVDLPLKTRLVGRHGREVPVEARGTPIIDDVEQVVGAVLAIRDVTQTRRAAQAEILRATNERLDAAMQGSNVGVWDLELDGEDERHWVLRCWNAHEWLGYGEHAGAPSFDRFLELVHPDDLNRFGEAFRNQAKSGGALAIEHRLLHRDGSYRWVLTRGAPRRHAGSAVVCLTGTSIDITALKRAEQAVRASEERFRGTFENAAVGIAHCASDGRFLRVNQRYCEIVGYTRDELLDMTFKDVTDASYLPASVSRFELLFEKKISHYAEDKLLIRGDGSRVWVNDCVALQWEPGEQIHHTIAVLQDISERKALEATVRVARDEAEAANKAKDEFLANISHELRTPLNGILGYAQVLRHDDTLAPRHRSHVAVIEQSGTHLLTLINDLLEFARIGAGQTELQLADVLLAPFLEMLADMVGVRAREKGLTQTRVIARCLPAVIRVDEKRLRQVLLNLLSNAVKFTDEGEVTFAVRQISPGLLRFEVSDTGVGITRDQLERVFRPFEQAGDTERRSAGVGLGLSISQQLVWLMGSEIHVESEPGRGSRFWFDLAVQVPGDSVCAAYGADGAAIQDIDSAAYEPAAGASMPVLSVPGGLGTGAPLAVPLHEDMEILHRLALRGQMRDVMRHANALLECDGRYRAFVLQVRRLAENFESRELLAFIERHWNRREPA</sequence>
<dbReference type="InterPro" id="IPR013655">
    <property type="entry name" value="PAS_fold_3"/>
</dbReference>
<dbReference type="InterPro" id="IPR036097">
    <property type="entry name" value="HisK_dim/P_sf"/>
</dbReference>
<evidence type="ECO:0000256" key="6">
    <source>
        <dbReference type="PROSITE-ProRule" id="PRU00169"/>
    </source>
</evidence>
<accession>A0ABR6FVE2</accession>
<dbReference type="PROSITE" id="PS50113">
    <property type="entry name" value="PAC"/>
    <property type="match status" value="3"/>
</dbReference>
<dbReference type="SUPFAM" id="SSF47384">
    <property type="entry name" value="Homodimeric domain of signal transducing histidine kinase"/>
    <property type="match status" value="1"/>
</dbReference>
<evidence type="ECO:0000259" key="11">
    <source>
        <dbReference type="PROSITE" id="PS50113"/>
    </source>
</evidence>
<evidence type="ECO:0000256" key="2">
    <source>
        <dbReference type="ARBA" id="ARBA00012438"/>
    </source>
</evidence>
<dbReference type="InterPro" id="IPR001610">
    <property type="entry name" value="PAC"/>
</dbReference>
<dbReference type="Pfam" id="PF00512">
    <property type="entry name" value="HisKA"/>
    <property type="match status" value="1"/>
</dbReference>
<evidence type="ECO:0000256" key="3">
    <source>
        <dbReference type="ARBA" id="ARBA00022553"/>
    </source>
</evidence>
<dbReference type="Gene3D" id="3.30.450.20">
    <property type="entry name" value="PAS domain"/>
    <property type="match status" value="3"/>
</dbReference>
<dbReference type="SMART" id="SM00448">
    <property type="entry name" value="REC"/>
    <property type="match status" value="1"/>
</dbReference>
<dbReference type="CDD" id="cd17534">
    <property type="entry name" value="REC_DC-like"/>
    <property type="match status" value="1"/>
</dbReference>
<feature type="domain" description="Response regulatory" evidence="9">
    <location>
        <begin position="65"/>
        <end position="180"/>
    </location>
</feature>
<feature type="domain" description="PAS" evidence="10">
    <location>
        <begin position="457"/>
        <end position="501"/>
    </location>
</feature>
<dbReference type="EC" id="2.7.13.3" evidence="2"/>
<evidence type="ECO:0000259" key="8">
    <source>
        <dbReference type="PROSITE" id="PS50109"/>
    </source>
</evidence>
<dbReference type="CDD" id="cd00082">
    <property type="entry name" value="HisKA"/>
    <property type="match status" value="1"/>
</dbReference>
<reference evidence="12 13" key="1">
    <citation type="submission" date="2020-08" db="EMBL/GenBank/DDBJ databases">
        <title>Genomic Encyclopedia of Type Strains, Phase IV (KMG-V): Genome sequencing to study the core and pangenomes of soil and plant-associated prokaryotes.</title>
        <authorList>
            <person name="Whitman W."/>
        </authorList>
    </citation>
    <scope>NUCLEOTIDE SEQUENCE [LARGE SCALE GENOMIC DNA]</scope>
    <source>
        <strain evidence="12 13">SRMrh-85</strain>
    </source>
</reference>
<dbReference type="Pfam" id="PF00072">
    <property type="entry name" value="Response_reg"/>
    <property type="match status" value="1"/>
</dbReference>
<dbReference type="PANTHER" id="PTHR43047:SF64">
    <property type="entry name" value="HISTIDINE KINASE CONTAINING CHEY-HOMOLOGOUS RECEIVER DOMAIN AND PAS DOMAIN-RELATED"/>
    <property type="match status" value="1"/>
</dbReference>
<feature type="coiled-coil region" evidence="7">
    <location>
        <begin position="574"/>
        <end position="601"/>
    </location>
</feature>
<comment type="caution">
    <text evidence="12">The sequence shown here is derived from an EMBL/GenBank/DDBJ whole genome shotgun (WGS) entry which is preliminary data.</text>
</comment>
<feature type="domain" description="PAS" evidence="10">
    <location>
        <begin position="192"/>
        <end position="249"/>
    </location>
</feature>
<dbReference type="InterPro" id="IPR003594">
    <property type="entry name" value="HATPase_dom"/>
</dbReference>
<feature type="modified residue" description="4-aspartylphosphate" evidence="6">
    <location>
        <position position="115"/>
    </location>
</feature>
<comment type="catalytic activity">
    <reaction evidence="1">
        <text>ATP + protein L-histidine = ADP + protein N-phospho-L-histidine.</text>
        <dbReference type="EC" id="2.7.13.3"/>
    </reaction>
</comment>